<name>A0A916W034_9BACT</name>
<proteinExistence type="predicted"/>
<dbReference type="NCBIfam" id="NF005413">
    <property type="entry name" value="PRK06986.1"/>
    <property type="match status" value="1"/>
</dbReference>
<evidence type="ECO:0000256" key="4">
    <source>
        <dbReference type="ARBA" id="ARBA00023163"/>
    </source>
</evidence>
<dbReference type="AlphaFoldDB" id="A0A916W034"/>
<dbReference type="GO" id="GO:0006352">
    <property type="term" value="P:DNA-templated transcription initiation"/>
    <property type="evidence" value="ECO:0007669"/>
    <property type="project" value="InterPro"/>
</dbReference>
<comment type="caution">
    <text evidence="6">The sequence shown here is derived from an EMBL/GenBank/DDBJ whole genome shotgun (WGS) entry which is preliminary data.</text>
</comment>
<dbReference type="PANTHER" id="PTHR30385:SF7">
    <property type="entry name" value="RNA POLYMERASE SIGMA FACTOR FLIA"/>
    <property type="match status" value="1"/>
</dbReference>
<keyword evidence="7" id="KW-1185">Reference proteome</keyword>
<organism evidence="6 7">
    <name type="scientific">Edaphobacter acidisoli</name>
    <dbReference type="NCBI Taxonomy" id="2040573"/>
    <lineage>
        <taxon>Bacteria</taxon>
        <taxon>Pseudomonadati</taxon>
        <taxon>Acidobacteriota</taxon>
        <taxon>Terriglobia</taxon>
        <taxon>Terriglobales</taxon>
        <taxon>Acidobacteriaceae</taxon>
        <taxon>Edaphobacter</taxon>
    </lineage>
</organism>
<dbReference type="PANTHER" id="PTHR30385">
    <property type="entry name" value="SIGMA FACTOR F FLAGELLAR"/>
    <property type="match status" value="1"/>
</dbReference>
<dbReference type="InterPro" id="IPR007630">
    <property type="entry name" value="RNA_pol_sigma70_r4"/>
</dbReference>
<dbReference type="SUPFAM" id="SSF88659">
    <property type="entry name" value="Sigma3 and sigma4 domains of RNA polymerase sigma factors"/>
    <property type="match status" value="2"/>
</dbReference>
<reference evidence="6" key="1">
    <citation type="journal article" date="2014" name="Int. J. Syst. Evol. Microbiol.">
        <title>Complete genome sequence of Corynebacterium casei LMG S-19264T (=DSM 44701T), isolated from a smear-ripened cheese.</title>
        <authorList>
            <consortium name="US DOE Joint Genome Institute (JGI-PGF)"/>
            <person name="Walter F."/>
            <person name="Albersmeier A."/>
            <person name="Kalinowski J."/>
            <person name="Ruckert C."/>
        </authorList>
    </citation>
    <scope>NUCLEOTIDE SEQUENCE</scope>
    <source>
        <strain evidence="6">CGMCC 1.15447</strain>
    </source>
</reference>
<dbReference type="InterPro" id="IPR014284">
    <property type="entry name" value="RNA_pol_sigma-70_dom"/>
</dbReference>
<evidence type="ECO:0000259" key="5">
    <source>
        <dbReference type="PROSITE" id="PS00715"/>
    </source>
</evidence>
<keyword evidence="3" id="KW-0238">DNA-binding</keyword>
<dbReference type="Gene3D" id="1.10.1740.10">
    <property type="match status" value="1"/>
</dbReference>
<dbReference type="InterPro" id="IPR007627">
    <property type="entry name" value="RNA_pol_sigma70_r2"/>
</dbReference>
<evidence type="ECO:0000256" key="2">
    <source>
        <dbReference type="ARBA" id="ARBA00023082"/>
    </source>
</evidence>
<dbReference type="InterPro" id="IPR013324">
    <property type="entry name" value="RNA_pol_sigma_r3/r4-like"/>
</dbReference>
<keyword evidence="4" id="KW-0804">Transcription</keyword>
<evidence type="ECO:0000256" key="1">
    <source>
        <dbReference type="ARBA" id="ARBA00023015"/>
    </source>
</evidence>
<dbReference type="InterPro" id="IPR000943">
    <property type="entry name" value="RNA_pol_sigma70"/>
</dbReference>
<keyword evidence="1" id="KW-0805">Transcription regulation</keyword>
<evidence type="ECO:0000313" key="7">
    <source>
        <dbReference type="Proteomes" id="UP000648801"/>
    </source>
</evidence>
<evidence type="ECO:0000256" key="3">
    <source>
        <dbReference type="ARBA" id="ARBA00023125"/>
    </source>
</evidence>
<sequence>MSAGGAVPARVFEQLSKKRGFNDAAAFDDYAGGEAKDAKASMSFVDSVAVLPENYAAPERDVLLMEHLPTVRYVARRIHERLPQHVDLDDLVSAGVVGLIDALSKFDRSKKVQFKSYAQFRIRGAILDSLRTLDWSPRELRRKGRAVEEAIRAVTQRVGRAPLEQEIATEMGLGLGDYQQLLGELKGLEIGSLHIERSEDSGDEELAYVPGSPEEDPLFRCLKGEMKQRLADAIDDLPEKERMVLTLYYYEELTMKEIGLTLGVVESRVSQIHSSAVVRLRVALAGLHNGIPAEVKSLKRKTVVR</sequence>
<dbReference type="NCBIfam" id="TIGR02479">
    <property type="entry name" value="FliA_WhiG"/>
    <property type="match status" value="1"/>
</dbReference>
<dbReference type="PRINTS" id="PR00046">
    <property type="entry name" value="SIGMA70FCT"/>
</dbReference>
<keyword evidence="2" id="KW-0731">Sigma factor</keyword>
<dbReference type="RefSeq" id="WP_188757726.1">
    <property type="nucleotide sequence ID" value="NZ_BMJB01000001.1"/>
</dbReference>
<dbReference type="GO" id="GO:0016987">
    <property type="term" value="F:sigma factor activity"/>
    <property type="evidence" value="ECO:0007669"/>
    <property type="project" value="UniProtKB-KW"/>
</dbReference>
<dbReference type="GO" id="GO:0003677">
    <property type="term" value="F:DNA binding"/>
    <property type="evidence" value="ECO:0007669"/>
    <property type="project" value="UniProtKB-KW"/>
</dbReference>
<dbReference type="InterPro" id="IPR012845">
    <property type="entry name" value="RNA_pol_sigma_FliA_WhiG"/>
</dbReference>
<accession>A0A916W034</accession>
<protein>
    <recommendedName>
        <fullName evidence="5">RNA polymerase sigma-70 domain-containing protein</fullName>
    </recommendedName>
</protein>
<dbReference type="GO" id="GO:0003899">
    <property type="term" value="F:DNA-directed RNA polymerase activity"/>
    <property type="evidence" value="ECO:0007669"/>
    <property type="project" value="InterPro"/>
</dbReference>
<dbReference type="Gene3D" id="1.20.140.160">
    <property type="match status" value="1"/>
</dbReference>
<reference evidence="6" key="2">
    <citation type="submission" date="2020-09" db="EMBL/GenBank/DDBJ databases">
        <authorList>
            <person name="Sun Q."/>
            <person name="Zhou Y."/>
        </authorList>
    </citation>
    <scope>NUCLEOTIDE SEQUENCE</scope>
    <source>
        <strain evidence="6">CGMCC 1.15447</strain>
    </source>
</reference>
<feature type="domain" description="RNA polymerase sigma-70" evidence="5">
    <location>
        <begin position="90"/>
        <end position="103"/>
    </location>
</feature>
<dbReference type="Proteomes" id="UP000648801">
    <property type="component" value="Unassembled WGS sequence"/>
</dbReference>
<dbReference type="Pfam" id="PF04545">
    <property type="entry name" value="Sigma70_r4"/>
    <property type="match status" value="1"/>
</dbReference>
<dbReference type="EMBL" id="BMJB01000001">
    <property type="protein sequence ID" value="GGA56464.1"/>
    <property type="molecule type" value="Genomic_DNA"/>
</dbReference>
<dbReference type="NCBIfam" id="TIGR02937">
    <property type="entry name" value="sigma70-ECF"/>
    <property type="match status" value="1"/>
</dbReference>
<dbReference type="Pfam" id="PF04542">
    <property type="entry name" value="Sigma70_r2"/>
    <property type="match status" value="1"/>
</dbReference>
<dbReference type="CDD" id="cd06171">
    <property type="entry name" value="Sigma70_r4"/>
    <property type="match status" value="1"/>
</dbReference>
<gene>
    <name evidence="6" type="ORF">GCM10011507_04710</name>
</gene>
<dbReference type="SUPFAM" id="SSF88946">
    <property type="entry name" value="Sigma2 domain of RNA polymerase sigma factors"/>
    <property type="match status" value="1"/>
</dbReference>
<dbReference type="PROSITE" id="PS00715">
    <property type="entry name" value="SIGMA70_1"/>
    <property type="match status" value="1"/>
</dbReference>
<evidence type="ECO:0000313" key="6">
    <source>
        <dbReference type="EMBL" id="GGA56464.1"/>
    </source>
</evidence>
<dbReference type="InterPro" id="IPR013325">
    <property type="entry name" value="RNA_pol_sigma_r2"/>
</dbReference>